<name>A0ABV4U2N5_9BACT</name>
<keyword evidence="4" id="KW-0808">Transferase</keyword>
<organism evidence="4 5">
    <name type="scientific">Natronomicrosphaera hydrolytica</name>
    <dbReference type="NCBI Taxonomy" id="3242702"/>
    <lineage>
        <taxon>Bacteria</taxon>
        <taxon>Pseudomonadati</taxon>
        <taxon>Planctomycetota</taxon>
        <taxon>Phycisphaerae</taxon>
        <taxon>Phycisphaerales</taxon>
        <taxon>Phycisphaeraceae</taxon>
        <taxon>Natronomicrosphaera</taxon>
    </lineage>
</organism>
<comment type="caution">
    <text evidence="4">The sequence shown here is derived from an EMBL/GenBank/DDBJ whole genome shotgun (WGS) entry which is preliminary data.</text>
</comment>
<sequence>MTKISVVMISFNAGELIEPALRSARWADEIVVVDSGSTDGTPAIGRRYANRFLHEDWRGFTAQKQFAVSLASNDWVFILDQDEEISPELAAQIQALDDDVLSRCDLFEVRRRNYAMGRPVRAWWPDHQSRLFHRGRCRWADEAIHDRRHPSEPGRTAKLTGWLEHRRHCREGFFDFNVGRISADRLRRAVMQMHDRGKLCHWWDVFIHPTAAFIKSYFMKRGFLDGVFGFMVARQQAHTTYLRYAALWAIQHDIAYQASDDDDQPRSTDSVEEATDAAAE</sequence>
<accession>A0ABV4U2N5</accession>
<feature type="domain" description="Glycosyltransferase 2-like" evidence="3">
    <location>
        <begin position="5"/>
        <end position="132"/>
    </location>
</feature>
<feature type="region of interest" description="Disordered" evidence="2">
    <location>
        <begin position="259"/>
        <end position="280"/>
    </location>
</feature>
<evidence type="ECO:0000256" key="1">
    <source>
        <dbReference type="ARBA" id="ARBA00038494"/>
    </source>
</evidence>
<dbReference type="PANTHER" id="PTHR43630">
    <property type="entry name" value="POLY-BETA-1,6-N-ACETYL-D-GLUCOSAMINE SYNTHASE"/>
    <property type="match status" value="1"/>
</dbReference>
<keyword evidence="4" id="KW-0328">Glycosyltransferase</keyword>
<keyword evidence="5" id="KW-1185">Reference proteome</keyword>
<dbReference type="SUPFAM" id="SSF53448">
    <property type="entry name" value="Nucleotide-diphospho-sugar transferases"/>
    <property type="match status" value="1"/>
</dbReference>
<dbReference type="GO" id="GO:0016757">
    <property type="term" value="F:glycosyltransferase activity"/>
    <property type="evidence" value="ECO:0007669"/>
    <property type="project" value="UniProtKB-KW"/>
</dbReference>
<dbReference type="PANTHER" id="PTHR43630:SF2">
    <property type="entry name" value="GLYCOSYLTRANSFERASE"/>
    <property type="match status" value="1"/>
</dbReference>
<reference evidence="4 5" key="1">
    <citation type="submission" date="2024-08" db="EMBL/GenBank/DDBJ databases">
        <title>Whole-genome sequencing of halo(alkali)philic microorganisms from hypersaline lakes.</title>
        <authorList>
            <person name="Sorokin D.Y."/>
            <person name="Merkel A.Y."/>
            <person name="Messina E."/>
            <person name="Yakimov M."/>
        </authorList>
    </citation>
    <scope>NUCLEOTIDE SEQUENCE [LARGE SCALE GENOMIC DNA]</scope>
    <source>
        <strain evidence="4 5">AB-hyl4</strain>
    </source>
</reference>
<feature type="compositionally biased region" description="Acidic residues" evidence="2">
    <location>
        <begin position="270"/>
        <end position="280"/>
    </location>
</feature>
<protein>
    <submittedName>
        <fullName evidence="4">Glycosyltransferase family 2 protein</fullName>
        <ecNumber evidence="4">2.4.-.-</ecNumber>
    </submittedName>
</protein>
<evidence type="ECO:0000259" key="3">
    <source>
        <dbReference type="Pfam" id="PF00535"/>
    </source>
</evidence>
<proteinExistence type="inferred from homology"/>
<dbReference type="CDD" id="cd02511">
    <property type="entry name" value="Beta4Glucosyltransferase"/>
    <property type="match status" value="1"/>
</dbReference>
<dbReference type="InterPro" id="IPR029044">
    <property type="entry name" value="Nucleotide-diphossugar_trans"/>
</dbReference>
<dbReference type="EMBL" id="JBGUBD010000002">
    <property type="protein sequence ID" value="MFA9477153.1"/>
    <property type="molecule type" value="Genomic_DNA"/>
</dbReference>
<dbReference type="EC" id="2.4.-.-" evidence="4"/>
<dbReference type="Pfam" id="PF00535">
    <property type="entry name" value="Glycos_transf_2"/>
    <property type="match status" value="1"/>
</dbReference>
<comment type="similarity">
    <text evidence="1">Belongs to the glycosyltransferase 2 family. WaaE/KdtX subfamily.</text>
</comment>
<evidence type="ECO:0000256" key="2">
    <source>
        <dbReference type="SAM" id="MobiDB-lite"/>
    </source>
</evidence>
<gene>
    <name evidence="4" type="ORF">ACERK3_02480</name>
</gene>
<evidence type="ECO:0000313" key="5">
    <source>
        <dbReference type="Proteomes" id="UP001575105"/>
    </source>
</evidence>
<evidence type="ECO:0000313" key="4">
    <source>
        <dbReference type="EMBL" id="MFA9477153.1"/>
    </source>
</evidence>
<dbReference type="Gene3D" id="3.90.550.10">
    <property type="entry name" value="Spore Coat Polysaccharide Biosynthesis Protein SpsA, Chain A"/>
    <property type="match status" value="1"/>
</dbReference>
<dbReference type="Proteomes" id="UP001575105">
    <property type="component" value="Unassembled WGS sequence"/>
</dbReference>
<dbReference type="InterPro" id="IPR001173">
    <property type="entry name" value="Glyco_trans_2-like"/>
</dbReference>
<dbReference type="RefSeq" id="WP_425344082.1">
    <property type="nucleotide sequence ID" value="NZ_JBGUBD010000002.1"/>
</dbReference>